<dbReference type="RefSeq" id="WP_382421436.1">
    <property type="nucleotide sequence ID" value="NZ_JBHSCW010000003.1"/>
</dbReference>
<keyword evidence="2" id="KW-0812">Transmembrane</keyword>
<protein>
    <submittedName>
        <fullName evidence="3">Uncharacterized protein</fullName>
    </submittedName>
</protein>
<keyword evidence="2" id="KW-1133">Transmembrane helix</keyword>
<organism evidence="3 4">
    <name type="scientific">Fodinicurvata halophila</name>
    <dbReference type="NCBI Taxonomy" id="1419723"/>
    <lineage>
        <taxon>Bacteria</taxon>
        <taxon>Pseudomonadati</taxon>
        <taxon>Pseudomonadota</taxon>
        <taxon>Alphaproteobacteria</taxon>
        <taxon>Rhodospirillales</taxon>
        <taxon>Rhodovibrionaceae</taxon>
        <taxon>Fodinicurvata</taxon>
    </lineage>
</organism>
<reference evidence="4" key="1">
    <citation type="journal article" date="2019" name="Int. J. Syst. Evol. Microbiol.">
        <title>The Global Catalogue of Microorganisms (GCM) 10K type strain sequencing project: providing services to taxonomists for standard genome sequencing and annotation.</title>
        <authorList>
            <consortium name="The Broad Institute Genomics Platform"/>
            <consortium name="The Broad Institute Genome Sequencing Center for Infectious Disease"/>
            <person name="Wu L."/>
            <person name="Ma J."/>
        </authorList>
    </citation>
    <scope>NUCLEOTIDE SEQUENCE [LARGE SCALE GENOMIC DNA]</scope>
    <source>
        <strain evidence="4">CECT 8472</strain>
    </source>
</reference>
<evidence type="ECO:0000256" key="2">
    <source>
        <dbReference type="SAM" id="Phobius"/>
    </source>
</evidence>
<evidence type="ECO:0000313" key="4">
    <source>
        <dbReference type="Proteomes" id="UP001595799"/>
    </source>
</evidence>
<proteinExistence type="predicted"/>
<name>A0ABV8UIJ4_9PROT</name>
<keyword evidence="2" id="KW-0472">Membrane</keyword>
<accession>A0ABV8UIJ4</accession>
<evidence type="ECO:0000313" key="3">
    <source>
        <dbReference type="EMBL" id="MFC4351096.1"/>
    </source>
</evidence>
<keyword evidence="1" id="KW-0175">Coiled coil</keyword>
<dbReference type="EMBL" id="JBHSCW010000003">
    <property type="protein sequence ID" value="MFC4351096.1"/>
    <property type="molecule type" value="Genomic_DNA"/>
</dbReference>
<evidence type="ECO:0000256" key="1">
    <source>
        <dbReference type="SAM" id="Coils"/>
    </source>
</evidence>
<comment type="caution">
    <text evidence="3">The sequence shown here is derived from an EMBL/GenBank/DDBJ whole genome shotgun (WGS) entry which is preliminary data.</text>
</comment>
<dbReference type="Proteomes" id="UP001595799">
    <property type="component" value="Unassembled WGS sequence"/>
</dbReference>
<feature type="transmembrane region" description="Helical" evidence="2">
    <location>
        <begin position="6"/>
        <end position="24"/>
    </location>
</feature>
<keyword evidence="4" id="KW-1185">Reference proteome</keyword>
<gene>
    <name evidence="3" type="ORF">ACFOW6_06015</name>
</gene>
<feature type="coiled-coil region" evidence="1">
    <location>
        <begin position="33"/>
        <end position="64"/>
    </location>
</feature>
<sequence length="86" mass="9679">MFGLPSLTKLLVLVVVVLVVWYGFKLVNRLDAARKSEAKLRAYEREKEEEARKARGEVEEMQACGYCGAYVPASHPQNCGRADCPY</sequence>